<feature type="compositionally biased region" description="Pro residues" evidence="1">
    <location>
        <begin position="122"/>
        <end position="136"/>
    </location>
</feature>
<feature type="compositionally biased region" description="Low complexity" evidence="1">
    <location>
        <begin position="66"/>
        <end position="77"/>
    </location>
</feature>
<feature type="signal peptide" evidence="2">
    <location>
        <begin position="1"/>
        <end position="26"/>
    </location>
</feature>
<evidence type="ECO:0000313" key="4">
    <source>
        <dbReference type="Proteomes" id="UP000190037"/>
    </source>
</evidence>
<name>A0A1T3NK19_9ACTN</name>
<accession>A0A1T3NK19</accession>
<gene>
    <name evidence="3" type="ORF">B4N89_41495</name>
</gene>
<comment type="caution">
    <text evidence="3">The sequence shown here is derived from an EMBL/GenBank/DDBJ whole genome shotgun (WGS) entry which is preliminary data.</text>
</comment>
<feature type="compositionally biased region" description="Basic and acidic residues" evidence="1">
    <location>
        <begin position="79"/>
        <end position="89"/>
    </location>
</feature>
<evidence type="ECO:0008006" key="5">
    <source>
        <dbReference type="Google" id="ProtNLM"/>
    </source>
</evidence>
<dbReference type="AlphaFoldDB" id="A0A1T3NK19"/>
<proteinExistence type="predicted"/>
<organism evidence="3 4">
    <name type="scientific">Embleya scabrispora</name>
    <dbReference type="NCBI Taxonomy" id="159449"/>
    <lineage>
        <taxon>Bacteria</taxon>
        <taxon>Bacillati</taxon>
        <taxon>Actinomycetota</taxon>
        <taxon>Actinomycetes</taxon>
        <taxon>Kitasatosporales</taxon>
        <taxon>Streptomycetaceae</taxon>
        <taxon>Embleya</taxon>
    </lineage>
</organism>
<evidence type="ECO:0000313" key="3">
    <source>
        <dbReference type="EMBL" id="OPC77050.1"/>
    </source>
</evidence>
<dbReference type="EMBL" id="MWQN01000004">
    <property type="protein sequence ID" value="OPC77050.1"/>
    <property type="molecule type" value="Genomic_DNA"/>
</dbReference>
<keyword evidence="2" id="KW-0732">Signal</keyword>
<evidence type="ECO:0000256" key="1">
    <source>
        <dbReference type="SAM" id="MobiDB-lite"/>
    </source>
</evidence>
<dbReference type="Proteomes" id="UP000190037">
    <property type="component" value="Unassembled WGS sequence"/>
</dbReference>
<feature type="chain" id="PRO_5012210895" description="Chaplin domain-containing protein" evidence="2">
    <location>
        <begin position="27"/>
        <end position="136"/>
    </location>
</feature>
<evidence type="ECO:0000256" key="2">
    <source>
        <dbReference type="SAM" id="SignalP"/>
    </source>
</evidence>
<sequence>MPQRANRLSVPVVALLFVLSLVSAFAAGFGRGEGAGGSLPVAAATVHATPVSGGPHGLERPQDCRPASSTSAPVATAGELDRPDPHTHVDAAGIATDERIPRVRCAPPVAGSGIDPLAGYGPRPPPARGPPERPGT</sequence>
<protein>
    <recommendedName>
        <fullName evidence="5">Chaplin domain-containing protein</fullName>
    </recommendedName>
</protein>
<reference evidence="3 4" key="1">
    <citation type="submission" date="2017-03" db="EMBL/GenBank/DDBJ databases">
        <title>Draft genome sequence of Streptomyces scabrisporus NF3, endophyte isolated from Amphipterygium adstringens.</title>
        <authorList>
            <person name="Vazquez M."/>
            <person name="Ceapa C.D."/>
            <person name="Rodriguez Luna D."/>
            <person name="Sanchez Esquivel S."/>
        </authorList>
    </citation>
    <scope>NUCLEOTIDE SEQUENCE [LARGE SCALE GENOMIC DNA]</scope>
    <source>
        <strain evidence="3 4">NF3</strain>
    </source>
</reference>
<feature type="region of interest" description="Disordered" evidence="1">
    <location>
        <begin position="48"/>
        <end position="136"/>
    </location>
</feature>
<keyword evidence="4" id="KW-1185">Reference proteome</keyword>